<feature type="transmembrane region" description="Helical" evidence="2">
    <location>
        <begin position="156"/>
        <end position="173"/>
    </location>
</feature>
<feature type="transmembrane region" description="Helical" evidence="2">
    <location>
        <begin position="101"/>
        <end position="118"/>
    </location>
</feature>
<evidence type="ECO:0000256" key="2">
    <source>
        <dbReference type="SAM" id="Phobius"/>
    </source>
</evidence>
<organism evidence="3 4">
    <name type="scientific">Jatrophihabitans lederbergiae</name>
    <dbReference type="NCBI Taxonomy" id="3075547"/>
    <lineage>
        <taxon>Bacteria</taxon>
        <taxon>Bacillati</taxon>
        <taxon>Actinomycetota</taxon>
        <taxon>Actinomycetes</taxon>
        <taxon>Jatrophihabitantales</taxon>
        <taxon>Jatrophihabitantaceae</taxon>
        <taxon>Jatrophihabitans</taxon>
    </lineage>
</organism>
<keyword evidence="4" id="KW-1185">Reference proteome</keyword>
<name>A0ABU2JDU6_9ACTN</name>
<keyword evidence="2" id="KW-1133">Transmembrane helix</keyword>
<feature type="compositionally biased region" description="Polar residues" evidence="1">
    <location>
        <begin position="1"/>
        <end position="19"/>
    </location>
</feature>
<keyword evidence="2" id="KW-0812">Transmembrane</keyword>
<comment type="caution">
    <text evidence="3">The sequence shown here is derived from an EMBL/GenBank/DDBJ whole genome shotgun (WGS) entry which is preliminary data.</text>
</comment>
<accession>A0ABU2JDU6</accession>
<evidence type="ECO:0000313" key="3">
    <source>
        <dbReference type="EMBL" id="MDT0263162.1"/>
    </source>
</evidence>
<dbReference type="EMBL" id="JAVREH010000030">
    <property type="protein sequence ID" value="MDT0263162.1"/>
    <property type="molecule type" value="Genomic_DNA"/>
</dbReference>
<keyword evidence="2" id="KW-0472">Membrane</keyword>
<feature type="transmembrane region" description="Helical" evidence="2">
    <location>
        <begin position="20"/>
        <end position="39"/>
    </location>
</feature>
<protein>
    <recommendedName>
        <fullName evidence="5">Ammonia permease</fullName>
    </recommendedName>
</protein>
<dbReference type="RefSeq" id="WP_311424309.1">
    <property type="nucleotide sequence ID" value="NZ_JAVREH010000030.1"/>
</dbReference>
<dbReference type="Proteomes" id="UP001183176">
    <property type="component" value="Unassembled WGS sequence"/>
</dbReference>
<feature type="region of interest" description="Disordered" evidence="1">
    <location>
        <begin position="1"/>
        <end position="20"/>
    </location>
</feature>
<sequence>MTVDSSASTAMQSDRSGTGSAPHLQLAVLSLLAGGVLAGGSYLGDIGLLVATAVVQALLVVSWVLGTGLPGRTGALAIGGLAAAAVDAATTHWHDSGYSPVLGVLGVAIPLMFVHQLIRGVVRARVVESLADITVLLLAVVALTGLMVLRRQGDGNVLVPAVVAAIAAGMAASHVTDAGWSAPRFDPAVDRGLPAVVVGIVVGGGIGLLALRRIIDFTGGRGGFVGAAVAAVACLLSIGATFSGTHSTLDAPTSAEPGGALPRGARLRPVAATLMTVALSVPAAYVLVNALSS</sequence>
<evidence type="ECO:0008006" key="5">
    <source>
        <dbReference type="Google" id="ProtNLM"/>
    </source>
</evidence>
<proteinExistence type="predicted"/>
<reference evidence="4" key="1">
    <citation type="submission" date="2023-07" db="EMBL/GenBank/DDBJ databases">
        <title>30 novel species of actinomycetes from the DSMZ collection.</title>
        <authorList>
            <person name="Nouioui I."/>
        </authorList>
    </citation>
    <scope>NUCLEOTIDE SEQUENCE [LARGE SCALE GENOMIC DNA]</scope>
    <source>
        <strain evidence="4">DSM 44399</strain>
    </source>
</reference>
<evidence type="ECO:0000256" key="1">
    <source>
        <dbReference type="SAM" id="MobiDB-lite"/>
    </source>
</evidence>
<feature type="transmembrane region" description="Helical" evidence="2">
    <location>
        <begin position="130"/>
        <end position="149"/>
    </location>
</feature>
<gene>
    <name evidence="3" type="ORF">RM423_17380</name>
</gene>
<feature type="transmembrane region" description="Helical" evidence="2">
    <location>
        <begin position="223"/>
        <end position="242"/>
    </location>
</feature>
<feature type="transmembrane region" description="Helical" evidence="2">
    <location>
        <begin position="46"/>
        <end position="65"/>
    </location>
</feature>
<feature type="transmembrane region" description="Helical" evidence="2">
    <location>
        <begin position="193"/>
        <end position="211"/>
    </location>
</feature>
<feature type="transmembrane region" description="Helical" evidence="2">
    <location>
        <begin position="270"/>
        <end position="291"/>
    </location>
</feature>
<evidence type="ECO:0000313" key="4">
    <source>
        <dbReference type="Proteomes" id="UP001183176"/>
    </source>
</evidence>